<dbReference type="FunFam" id="2.40.420.20:FF:000006">
    <property type="entry name" value="RND family efflux transporter MFP subunit"/>
    <property type="match status" value="1"/>
</dbReference>
<comment type="similarity">
    <text evidence="1">Belongs to the membrane fusion protein (MFP) (TC 8.A.1) family.</text>
</comment>
<evidence type="ECO:0000256" key="5">
    <source>
        <dbReference type="ARBA" id="ARBA00043263"/>
    </source>
</evidence>
<dbReference type="GO" id="GO:0046686">
    <property type="term" value="P:response to cadmium ion"/>
    <property type="evidence" value="ECO:0007669"/>
    <property type="project" value="UniProtKB-KW"/>
</dbReference>
<dbReference type="Pfam" id="PF25919">
    <property type="entry name" value="BSH_CusB"/>
    <property type="match status" value="1"/>
</dbReference>
<proteinExistence type="inferred from homology"/>
<evidence type="ECO:0000259" key="9">
    <source>
        <dbReference type="Pfam" id="PF25919"/>
    </source>
</evidence>
<reference evidence="12 13" key="1">
    <citation type="submission" date="2019-09" db="EMBL/GenBank/DDBJ databases">
        <title>Draft genome sequences of 48 bacterial type strains from the CCUG.</title>
        <authorList>
            <person name="Tunovic T."/>
            <person name="Pineiro-Iglesias B."/>
            <person name="Unosson C."/>
            <person name="Inganas E."/>
            <person name="Ohlen M."/>
            <person name="Cardew S."/>
            <person name="Jensie-Markopoulos S."/>
            <person name="Salva-Serra F."/>
            <person name="Jaen-Luchoro D."/>
            <person name="Karlsson R."/>
            <person name="Svensson-Stadler L."/>
            <person name="Chun J."/>
            <person name="Moore E."/>
        </authorList>
    </citation>
    <scope>NUCLEOTIDE SEQUENCE [LARGE SCALE GENOMIC DNA]</scope>
    <source>
        <strain evidence="12 13">CCUG 30977</strain>
    </source>
</reference>
<dbReference type="InterPro" id="IPR042230">
    <property type="entry name" value="CusF_sf"/>
</dbReference>
<dbReference type="Gene3D" id="2.40.50.320">
    <property type="entry name" value="Copper binding periplasmic protein CusF"/>
    <property type="match status" value="1"/>
</dbReference>
<dbReference type="NCBIfam" id="TIGR01730">
    <property type="entry name" value="RND_mfp"/>
    <property type="match status" value="1"/>
</dbReference>
<evidence type="ECO:0000256" key="3">
    <source>
        <dbReference type="ARBA" id="ARBA00022833"/>
    </source>
</evidence>
<evidence type="ECO:0000313" key="13">
    <source>
        <dbReference type="Proteomes" id="UP000430120"/>
    </source>
</evidence>
<dbReference type="GO" id="GO:0015679">
    <property type="term" value="P:plasma membrane copper ion transport"/>
    <property type="evidence" value="ECO:0007669"/>
    <property type="project" value="TreeGrafter"/>
</dbReference>
<dbReference type="SUPFAM" id="SSF111369">
    <property type="entry name" value="HlyD-like secretion proteins"/>
    <property type="match status" value="1"/>
</dbReference>
<dbReference type="EMBL" id="VZPB01000040">
    <property type="protein sequence ID" value="KAB0579061.1"/>
    <property type="molecule type" value="Genomic_DNA"/>
</dbReference>
<evidence type="ECO:0000256" key="1">
    <source>
        <dbReference type="ARBA" id="ARBA00009477"/>
    </source>
</evidence>
<dbReference type="Proteomes" id="UP000430120">
    <property type="component" value="Unassembled WGS sequence"/>
</dbReference>
<dbReference type="Gene3D" id="6.10.140.730">
    <property type="match status" value="1"/>
</dbReference>
<dbReference type="Pfam" id="PF11604">
    <property type="entry name" value="CusF_Ec"/>
    <property type="match status" value="1"/>
</dbReference>
<evidence type="ECO:0000259" key="10">
    <source>
        <dbReference type="Pfam" id="PF25954"/>
    </source>
</evidence>
<keyword evidence="5" id="KW-0105">Cadmium resistance</keyword>
<evidence type="ECO:0000256" key="6">
    <source>
        <dbReference type="ARBA" id="ARBA00058766"/>
    </source>
</evidence>
<evidence type="ECO:0000256" key="2">
    <source>
        <dbReference type="ARBA" id="ARBA00022448"/>
    </source>
</evidence>
<name>A0A643F8X8_IDEDE</name>
<dbReference type="InterPro" id="IPR058790">
    <property type="entry name" value="BSH_CusB"/>
</dbReference>
<dbReference type="InterPro" id="IPR058649">
    <property type="entry name" value="CzcB_C"/>
</dbReference>
<comment type="function">
    <text evidence="6">CzcA and CzcB together would act in zinc efflux nearly as effectively as the complete czc efflux system (CzcABC). The CzcB protein is thought to funnel zinc cations to the CzcA transport protein.</text>
</comment>
<dbReference type="AlphaFoldDB" id="A0A643F8X8"/>
<evidence type="ECO:0000313" key="12">
    <source>
        <dbReference type="EMBL" id="KAB0579061.1"/>
    </source>
</evidence>
<comment type="caution">
    <text evidence="12">The sequence shown here is derived from an EMBL/GenBank/DDBJ whole genome shotgun (WGS) entry which is preliminary data.</text>
</comment>
<feature type="domain" description="CusB-like barrel-sandwich hybrid" evidence="9">
    <location>
        <begin position="132"/>
        <end position="248"/>
    </location>
</feature>
<feature type="domain" description="CusB-like three alpha-helical bundle" evidence="8">
    <location>
        <begin position="166"/>
        <end position="214"/>
    </location>
</feature>
<organism evidence="12 13">
    <name type="scientific">Ideonella dechloratans</name>
    <dbReference type="NCBI Taxonomy" id="36863"/>
    <lineage>
        <taxon>Bacteria</taxon>
        <taxon>Pseudomonadati</taxon>
        <taxon>Pseudomonadota</taxon>
        <taxon>Betaproteobacteria</taxon>
        <taxon>Burkholderiales</taxon>
        <taxon>Sphaerotilaceae</taxon>
        <taxon>Ideonella</taxon>
    </lineage>
</organism>
<dbReference type="FunFam" id="2.40.30.170:FF:000010">
    <property type="entry name" value="Efflux RND transporter periplasmic adaptor subunit"/>
    <property type="match status" value="1"/>
</dbReference>
<gene>
    <name evidence="12" type="ORF">F7Q92_15365</name>
</gene>
<dbReference type="GO" id="GO:0030288">
    <property type="term" value="C:outer membrane-bounded periplasmic space"/>
    <property type="evidence" value="ECO:0007669"/>
    <property type="project" value="TreeGrafter"/>
</dbReference>
<keyword evidence="4" id="KW-0170">Cobalt</keyword>
<dbReference type="RefSeq" id="WP_151124974.1">
    <property type="nucleotide sequence ID" value="NZ_CP088081.1"/>
</dbReference>
<feature type="domain" description="Heavy metal binding" evidence="7">
    <location>
        <begin position="54"/>
        <end position="81"/>
    </location>
</feature>
<sequence>MSRVQLSVVALAAALVIGGGAFYLGRSSAVSHGGPQVAAPAAAASASGERKVLYWQDPMNPSARFDKPGKSPFMDMQLQPVYADEASDAGVKVSSQVQQNLGIRTAVVKRADVSTSFDAVGAVQFDERLNVAVQTRTAGYLERLAVRAPMERVAKGQALGTVFAPEWLGPLNELIALKRSGASAELVAAARERTRAMSIPADLVRQAEEGGTPNARYTLVAPAGGVIAELGVREGVAVSPGMTLFRIAGLEKVWAVAEVPEAQAVQLKRGQKVSAVLQADPGQTFTGTMQEILPQVNATTRTLQARFEVDNRGGKLVPGMLLRLQVAGPTASRLVVPSEAIIRTGTRAVAIVRKDNGAFEPREVKLGAELGDQLEVLQGLAEGDQVVASGQFLVDSEARLRSVLGSLAAAEPAATQASAPASMPASKAAAAAAASYMAQGKVESVEADSLTISHGAIAELKWPAMTMGFNKPSAKAFPDVKPGDSVHFEFKKKGDDYELVSVHRLGGAK</sequence>
<dbReference type="PANTHER" id="PTHR30097">
    <property type="entry name" value="CATION EFFLUX SYSTEM PROTEIN CUSB"/>
    <property type="match status" value="1"/>
</dbReference>
<accession>A0A643F8X8</accession>
<dbReference type="GO" id="GO:0022857">
    <property type="term" value="F:transmembrane transporter activity"/>
    <property type="evidence" value="ECO:0007669"/>
    <property type="project" value="InterPro"/>
</dbReference>
<evidence type="ECO:0000256" key="4">
    <source>
        <dbReference type="ARBA" id="ARBA00023285"/>
    </source>
</evidence>
<dbReference type="InterPro" id="IPR051909">
    <property type="entry name" value="MFP_Cation_Efflux"/>
</dbReference>
<evidence type="ECO:0000259" key="7">
    <source>
        <dbReference type="Pfam" id="PF19335"/>
    </source>
</evidence>
<evidence type="ECO:0000259" key="11">
    <source>
        <dbReference type="Pfam" id="PF25975"/>
    </source>
</evidence>
<feature type="domain" description="CusB-like beta-barrel" evidence="10">
    <location>
        <begin position="252"/>
        <end position="328"/>
    </location>
</feature>
<keyword evidence="3" id="KW-0862">Zinc</keyword>
<keyword evidence="2" id="KW-0813">Transport</keyword>
<keyword evidence="13" id="KW-1185">Reference proteome</keyword>
<dbReference type="Pfam" id="PF25975">
    <property type="entry name" value="CzcB_C"/>
    <property type="match status" value="1"/>
</dbReference>
<dbReference type="Pfam" id="PF25869">
    <property type="entry name" value="3HB_CusB"/>
    <property type="match status" value="1"/>
</dbReference>
<dbReference type="Gene3D" id="2.40.30.170">
    <property type="match status" value="1"/>
</dbReference>
<dbReference type="PANTHER" id="PTHR30097:SF15">
    <property type="entry name" value="CATION EFFLUX SYSTEM PROTEIN CUSB"/>
    <property type="match status" value="1"/>
</dbReference>
<feature type="domain" description="CzcB-like C-terminal circularly permuted SH3-like" evidence="11">
    <location>
        <begin position="335"/>
        <end position="394"/>
    </location>
</feature>
<dbReference type="Pfam" id="PF25954">
    <property type="entry name" value="Beta-barrel_RND_2"/>
    <property type="match status" value="1"/>
</dbReference>
<dbReference type="GO" id="GO:0060003">
    <property type="term" value="P:copper ion export"/>
    <property type="evidence" value="ECO:0007669"/>
    <property type="project" value="TreeGrafter"/>
</dbReference>
<dbReference type="GO" id="GO:0016020">
    <property type="term" value="C:membrane"/>
    <property type="evidence" value="ECO:0007669"/>
    <property type="project" value="InterPro"/>
</dbReference>
<dbReference type="InterPro" id="IPR006143">
    <property type="entry name" value="RND_pump_MFP"/>
</dbReference>
<dbReference type="InterPro" id="IPR021647">
    <property type="entry name" value="CusF_Ec"/>
</dbReference>
<dbReference type="Pfam" id="PF19335">
    <property type="entry name" value="HMBD"/>
    <property type="match status" value="1"/>
</dbReference>
<dbReference type="InterPro" id="IPR058791">
    <property type="entry name" value="3HB_CusB"/>
</dbReference>
<dbReference type="InterPro" id="IPR045800">
    <property type="entry name" value="HMBD"/>
</dbReference>
<dbReference type="GO" id="GO:0046914">
    <property type="term" value="F:transition metal ion binding"/>
    <property type="evidence" value="ECO:0007669"/>
    <property type="project" value="TreeGrafter"/>
</dbReference>
<protein>
    <submittedName>
        <fullName evidence="12">Efflux RND transporter periplasmic adaptor subunit</fullName>
    </submittedName>
</protein>
<dbReference type="OrthoDB" id="9806939at2"/>
<dbReference type="Gene3D" id="2.40.420.20">
    <property type="match status" value="1"/>
</dbReference>
<evidence type="ECO:0000259" key="8">
    <source>
        <dbReference type="Pfam" id="PF25869"/>
    </source>
</evidence>
<dbReference type="InterPro" id="IPR058792">
    <property type="entry name" value="Beta-barrel_RND_2"/>
</dbReference>